<reference evidence="2 3" key="1">
    <citation type="submission" date="2018-09" db="EMBL/GenBank/DDBJ databases">
        <title>Phylogeny of the Shewanellaceae, and recommendation for two new genera, Pseudoshewanella and Parashewanella.</title>
        <authorList>
            <person name="Wang G."/>
        </authorList>
    </citation>
    <scope>NUCLEOTIDE SEQUENCE [LARGE SCALE GENOMIC DNA]</scope>
    <source>
        <strain evidence="2 3">KCTC 22492</strain>
    </source>
</reference>
<keyword evidence="3" id="KW-1185">Reference proteome</keyword>
<evidence type="ECO:0000256" key="1">
    <source>
        <dbReference type="SAM" id="Phobius"/>
    </source>
</evidence>
<dbReference type="EMBL" id="QYYH01000034">
    <property type="protein sequence ID" value="RJY18015.1"/>
    <property type="molecule type" value="Genomic_DNA"/>
</dbReference>
<accession>A0A3A6U933</accession>
<dbReference type="Proteomes" id="UP000273022">
    <property type="component" value="Unassembled WGS sequence"/>
</dbReference>
<keyword evidence="1" id="KW-1133">Transmembrane helix</keyword>
<comment type="caution">
    <text evidence="2">The sequence shown here is derived from an EMBL/GenBank/DDBJ whole genome shotgun (WGS) entry which is preliminary data.</text>
</comment>
<evidence type="ECO:0000313" key="3">
    <source>
        <dbReference type="Proteomes" id="UP000273022"/>
    </source>
</evidence>
<sequence>MRVAKIHQYQYYFVIFSILLSLVGFSYNVWRLESTENNNTIRTASFEILLELSALEQLVYYAHYDKNIVEGSPRKGWVKVGLINDLSPLAGEEVMVKSKKLMQIWSSNWSSIEESQLATEQVVSAIEATRDEINIRLTTLE</sequence>
<organism evidence="2 3">
    <name type="scientific">Parashewanella spongiae</name>
    <dbReference type="NCBI Taxonomy" id="342950"/>
    <lineage>
        <taxon>Bacteria</taxon>
        <taxon>Pseudomonadati</taxon>
        <taxon>Pseudomonadota</taxon>
        <taxon>Gammaproteobacteria</taxon>
        <taxon>Alteromonadales</taxon>
        <taxon>Shewanellaceae</taxon>
        <taxon>Parashewanella</taxon>
    </lineage>
</organism>
<evidence type="ECO:0000313" key="2">
    <source>
        <dbReference type="EMBL" id="RJY18015.1"/>
    </source>
</evidence>
<name>A0A3A6U933_9GAMM</name>
<keyword evidence="1" id="KW-0472">Membrane</keyword>
<proteinExistence type="predicted"/>
<dbReference type="AlphaFoldDB" id="A0A3A6U933"/>
<keyword evidence="1" id="KW-0812">Transmembrane</keyword>
<protein>
    <submittedName>
        <fullName evidence="2">Uncharacterized protein</fullName>
    </submittedName>
</protein>
<feature type="transmembrane region" description="Helical" evidence="1">
    <location>
        <begin position="12"/>
        <end position="30"/>
    </location>
</feature>
<dbReference type="OrthoDB" id="6266000at2"/>
<dbReference type="RefSeq" id="WP_121852977.1">
    <property type="nucleotide sequence ID" value="NZ_ML064622.1"/>
</dbReference>
<gene>
    <name evidence="2" type="ORF">D5R81_07175</name>
</gene>